<sequence>MPAYLRFRENQSIRTSSGEHLPVLGKPIAAGAALPIGAVQSYGPANKSCMCRIVVTEDCYVEIGDEDAAEVGVSDFWPAGTRDAEFVPAGKYVSVIAAA</sequence>
<gene>
    <name evidence="1" type="ORF">FG486_02565</name>
</gene>
<keyword evidence="2" id="KW-1185">Reference proteome</keyword>
<dbReference type="AlphaFoldDB" id="A0A7V8U7P2"/>
<organism evidence="1 2">
    <name type="scientific">Sphingomonas ursincola</name>
    <dbReference type="NCBI Taxonomy" id="56361"/>
    <lineage>
        <taxon>Bacteria</taxon>
        <taxon>Pseudomonadati</taxon>
        <taxon>Pseudomonadota</taxon>
        <taxon>Alphaproteobacteria</taxon>
        <taxon>Sphingomonadales</taxon>
        <taxon>Sphingomonadaceae</taxon>
        <taxon>Sphingomonas</taxon>
    </lineage>
</organism>
<reference evidence="1 2" key="1">
    <citation type="journal article" date="1994" name="Int. J. Syst. Bacteriol.">
        <title>Phylogenetic positions of novel aerobic, bacteriochlorophyll a-containing bacteria and description of Roseococcus thiosulfatophilus gen. nov., sp. nov., Erythromicrobium ramosum gen. nov., sp. nov., and Erythrobacter litoralis sp. nov.</title>
        <authorList>
            <person name="Yurkov V."/>
            <person name="Stackebrandt E."/>
            <person name="Holmes A."/>
            <person name="Fuerst J.A."/>
            <person name="Hugenholtz P."/>
            <person name="Golecki J."/>
            <person name="Gad'on N."/>
            <person name="Gorlenko V.M."/>
            <person name="Kompantseva E.I."/>
            <person name="Drews G."/>
        </authorList>
    </citation>
    <scope>NUCLEOTIDE SEQUENCE [LARGE SCALE GENOMIC DNA]</scope>
    <source>
        <strain evidence="1 2">KR-99</strain>
    </source>
</reference>
<dbReference type="RefSeq" id="WP_181266322.1">
    <property type="nucleotide sequence ID" value="NZ_BAAAGB010000002.1"/>
</dbReference>
<dbReference type="EMBL" id="VDES01000001">
    <property type="protein sequence ID" value="MBA1373208.1"/>
    <property type="molecule type" value="Genomic_DNA"/>
</dbReference>
<dbReference type="Proteomes" id="UP000589292">
    <property type="component" value="Unassembled WGS sequence"/>
</dbReference>
<comment type="caution">
    <text evidence="1">The sequence shown here is derived from an EMBL/GenBank/DDBJ whole genome shotgun (WGS) entry which is preliminary data.</text>
</comment>
<proteinExistence type="predicted"/>
<accession>A0A7V8U7P2</accession>
<evidence type="ECO:0000313" key="1">
    <source>
        <dbReference type="EMBL" id="MBA1373208.1"/>
    </source>
</evidence>
<protein>
    <submittedName>
        <fullName evidence="1">Uncharacterized protein</fullName>
    </submittedName>
</protein>
<name>A0A7V8U7P2_9SPHN</name>
<evidence type="ECO:0000313" key="2">
    <source>
        <dbReference type="Proteomes" id="UP000589292"/>
    </source>
</evidence>